<reference evidence="2 3" key="1">
    <citation type="submission" date="2021-06" db="EMBL/GenBank/DDBJ databases">
        <title>Caerostris extrusa draft genome.</title>
        <authorList>
            <person name="Kono N."/>
            <person name="Arakawa K."/>
        </authorList>
    </citation>
    <scope>NUCLEOTIDE SEQUENCE [LARGE SCALE GENOMIC DNA]</scope>
</reference>
<feature type="region of interest" description="Disordered" evidence="1">
    <location>
        <begin position="1"/>
        <end position="26"/>
    </location>
</feature>
<evidence type="ECO:0000256" key="1">
    <source>
        <dbReference type="SAM" id="MobiDB-lite"/>
    </source>
</evidence>
<accession>A0AAV4W4X5</accession>
<evidence type="ECO:0000313" key="2">
    <source>
        <dbReference type="EMBL" id="GIY77860.1"/>
    </source>
</evidence>
<comment type="caution">
    <text evidence="2">The sequence shown here is derived from an EMBL/GenBank/DDBJ whole genome shotgun (WGS) entry which is preliminary data.</text>
</comment>
<keyword evidence="3" id="KW-1185">Reference proteome</keyword>
<evidence type="ECO:0000313" key="3">
    <source>
        <dbReference type="Proteomes" id="UP001054945"/>
    </source>
</evidence>
<proteinExistence type="predicted"/>
<organism evidence="2 3">
    <name type="scientific">Caerostris extrusa</name>
    <name type="common">Bark spider</name>
    <name type="synonym">Caerostris bankana</name>
    <dbReference type="NCBI Taxonomy" id="172846"/>
    <lineage>
        <taxon>Eukaryota</taxon>
        <taxon>Metazoa</taxon>
        <taxon>Ecdysozoa</taxon>
        <taxon>Arthropoda</taxon>
        <taxon>Chelicerata</taxon>
        <taxon>Arachnida</taxon>
        <taxon>Araneae</taxon>
        <taxon>Araneomorphae</taxon>
        <taxon>Entelegynae</taxon>
        <taxon>Araneoidea</taxon>
        <taxon>Araneidae</taxon>
        <taxon>Caerostris</taxon>
    </lineage>
</organism>
<dbReference type="EMBL" id="BPLR01015690">
    <property type="protein sequence ID" value="GIY77860.1"/>
    <property type="molecule type" value="Genomic_DNA"/>
</dbReference>
<dbReference type="Proteomes" id="UP001054945">
    <property type="component" value="Unassembled WGS sequence"/>
</dbReference>
<protein>
    <submittedName>
        <fullName evidence="2">Uncharacterized protein</fullName>
    </submittedName>
</protein>
<dbReference type="AlphaFoldDB" id="A0AAV4W4X5"/>
<sequence>MRFLGNGRGVPRDALHEAAGNSKLPRHEFGGFMEARRRVKRWPGEVFKIIVSWNLSVLQKPQDAHFEPFEVCQNLLNCAAEDDT</sequence>
<gene>
    <name evidence="2" type="ORF">CEXT_366791</name>
</gene>
<name>A0AAV4W4X5_CAEEX</name>